<feature type="compositionally biased region" description="Low complexity" evidence="1">
    <location>
        <begin position="134"/>
        <end position="144"/>
    </location>
</feature>
<evidence type="ECO:0000313" key="2">
    <source>
        <dbReference type="EMBL" id="GAA0186948.1"/>
    </source>
</evidence>
<feature type="region of interest" description="Disordered" evidence="1">
    <location>
        <begin position="115"/>
        <end position="190"/>
    </location>
</feature>
<feature type="region of interest" description="Disordered" evidence="1">
    <location>
        <begin position="28"/>
        <end position="78"/>
    </location>
</feature>
<evidence type="ECO:0000256" key="1">
    <source>
        <dbReference type="SAM" id="MobiDB-lite"/>
    </source>
</evidence>
<feature type="compositionally biased region" description="Low complexity" evidence="1">
    <location>
        <begin position="43"/>
        <end position="58"/>
    </location>
</feature>
<proteinExistence type="predicted"/>
<accession>A0AAV3RZ36</accession>
<feature type="compositionally biased region" description="Gly residues" evidence="1">
    <location>
        <begin position="118"/>
        <end position="133"/>
    </location>
</feature>
<dbReference type="Proteomes" id="UP001454036">
    <property type="component" value="Unassembled WGS sequence"/>
</dbReference>
<reference evidence="2 3" key="1">
    <citation type="submission" date="2024-01" db="EMBL/GenBank/DDBJ databases">
        <title>The complete chloroplast genome sequence of Lithospermum erythrorhizon: insights into the phylogenetic relationship among Boraginaceae species and the maternal lineages of purple gromwells.</title>
        <authorList>
            <person name="Okada T."/>
            <person name="Watanabe K."/>
        </authorList>
    </citation>
    <scope>NUCLEOTIDE SEQUENCE [LARGE SCALE GENOMIC DNA]</scope>
</reference>
<feature type="compositionally biased region" description="Basic and acidic residues" evidence="1">
    <location>
        <begin position="157"/>
        <end position="167"/>
    </location>
</feature>
<organism evidence="2 3">
    <name type="scientific">Lithospermum erythrorhizon</name>
    <name type="common">Purple gromwell</name>
    <name type="synonym">Lithospermum officinale var. erythrorhizon</name>
    <dbReference type="NCBI Taxonomy" id="34254"/>
    <lineage>
        <taxon>Eukaryota</taxon>
        <taxon>Viridiplantae</taxon>
        <taxon>Streptophyta</taxon>
        <taxon>Embryophyta</taxon>
        <taxon>Tracheophyta</taxon>
        <taxon>Spermatophyta</taxon>
        <taxon>Magnoliopsida</taxon>
        <taxon>eudicotyledons</taxon>
        <taxon>Gunneridae</taxon>
        <taxon>Pentapetalae</taxon>
        <taxon>asterids</taxon>
        <taxon>lamiids</taxon>
        <taxon>Boraginales</taxon>
        <taxon>Boraginaceae</taxon>
        <taxon>Boraginoideae</taxon>
        <taxon>Lithospermeae</taxon>
        <taxon>Lithospermum</taxon>
    </lineage>
</organism>
<name>A0AAV3RZ36_LITER</name>
<sequence length="220" mass="22591">MSLSKFFSSLEKLPSLHLGPYKEYYPEDVSPPKRAKSVGGVKFSSFSSSSSPSPSPSSARPMVGLLSPKPSPDRAMHDSISPLLDHGIMERMANLSLGCLCLSCPGRWPHHHAPAGPGSTGGTSPGAPQGGCTGASAAGPSGSSRKLPFGHGPVGPRFEEGPVKEGCCEPDCSSGSQGEGGPMTRLLKGQPSAVLSRRCCHPIRHCPELPGPGSNSPGPS</sequence>
<keyword evidence="3" id="KW-1185">Reference proteome</keyword>
<evidence type="ECO:0000313" key="3">
    <source>
        <dbReference type="Proteomes" id="UP001454036"/>
    </source>
</evidence>
<dbReference type="EMBL" id="BAABME010014193">
    <property type="protein sequence ID" value="GAA0186948.1"/>
    <property type="molecule type" value="Genomic_DNA"/>
</dbReference>
<comment type="caution">
    <text evidence="2">The sequence shown here is derived from an EMBL/GenBank/DDBJ whole genome shotgun (WGS) entry which is preliminary data.</text>
</comment>
<gene>
    <name evidence="2" type="ORF">LIER_34236</name>
</gene>
<dbReference type="AlphaFoldDB" id="A0AAV3RZ36"/>
<protein>
    <submittedName>
        <fullName evidence="2">Uncharacterized protein</fullName>
    </submittedName>
</protein>